<feature type="domain" description="FAD-binding PCMH-type" evidence="4">
    <location>
        <begin position="1"/>
        <end position="177"/>
    </location>
</feature>
<dbReference type="InterPro" id="IPR016169">
    <property type="entry name" value="FAD-bd_PCMH_sub2"/>
</dbReference>
<dbReference type="InterPro" id="IPR036318">
    <property type="entry name" value="FAD-bd_PCMH-like_sf"/>
</dbReference>
<dbReference type="Proteomes" id="UP000198960">
    <property type="component" value="Unassembled WGS sequence"/>
</dbReference>
<keyword evidence="1" id="KW-0285">Flavoprotein</keyword>
<dbReference type="Gene3D" id="3.30.390.50">
    <property type="entry name" value="CO dehydrogenase flavoprotein, C-terminal domain"/>
    <property type="match status" value="1"/>
</dbReference>
<dbReference type="InterPro" id="IPR002346">
    <property type="entry name" value="Mopterin_DH_FAD-bd"/>
</dbReference>
<dbReference type="SMART" id="SM01092">
    <property type="entry name" value="CO_deh_flav_C"/>
    <property type="match status" value="1"/>
</dbReference>
<dbReference type="RefSeq" id="WP_091947287.1">
    <property type="nucleotide sequence ID" value="NZ_FOEE01000014.1"/>
</dbReference>
<protein>
    <submittedName>
        <fullName evidence="5">Carbon-monoxide dehydrogenase medium subunit</fullName>
    </submittedName>
</protein>
<dbReference type="InterPro" id="IPR005107">
    <property type="entry name" value="CO_DH_flav_C"/>
</dbReference>
<dbReference type="PANTHER" id="PTHR42659">
    <property type="entry name" value="XANTHINE DEHYDROGENASE SUBUNIT C-RELATED"/>
    <property type="match status" value="1"/>
</dbReference>
<dbReference type="OrthoDB" id="9793944at2"/>
<dbReference type="PANTHER" id="PTHR42659:SF2">
    <property type="entry name" value="XANTHINE DEHYDROGENASE SUBUNIT C-RELATED"/>
    <property type="match status" value="1"/>
</dbReference>
<evidence type="ECO:0000313" key="5">
    <source>
        <dbReference type="EMBL" id="SEP19427.1"/>
    </source>
</evidence>
<dbReference type="InterPro" id="IPR016167">
    <property type="entry name" value="FAD-bd_PCMH_sub1"/>
</dbReference>
<dbReference type="Pfam" id="PF03450">
    <property type="entry name" value="CO_deh_flav_C"/>
    <property type="match status" value="1"/>
</dbReference>
<dbReference type="Gene3D" id="3.30.43.10">
    <property type="entry name" value="Uridine Diphospho-n-acetylenolpyruvylglucosamine Reductase, domain 2"/>
    <property type="match status" value="1"/>
</dbReference>
<dbReference type="Pfam" id="PF00941">
    <property type="entry name" value="FAD_binding_5"/>
    <property type="match status" value="1"/>
</dbReference>
<evidence type="ECO:0000256" key="2">
    <source>
        <dbReference type="ARBA" id="ARBA00022827"/>
    </source>
</evidence>
<keyword evidence="3" id="KW-0560">Oxidoreductase</keyword>
<dbReference type="InterPro" id="IPR051312">
    <property type="entry name" value="Diverse_Substr_Oxidored"/>
</dbReference>
<dbReference type="PROSITE" id="PS51387">
    <property type="entry name" value="FAD_PCMH"/>
    <property type="match status" value="1"/>
</dbReference>
<keyword evidence="2" id="KW-0274">FAD</keyword>
<dbReference type="Gene3D" id="3.30.465.10">
    <property type="match status" value="1"/>
</dbReference>
<gene>
    <name evidence="5" type="ORF">SAMN05660991_03816</name>
</gene>
<organism evidence="5 6">
    <name type="scientific">Trujillonella endophytica</name>
    <dbReference type="NCBI Taxonomy" id="673521"/>
    <lineage>
        <taxon>Bacteria</taxon>
        <taxon>Bacillati</taxon>
        <taxon>Actinomycetota</taxon>
        <taxon>Actinomycetes</taxon>
        <taxon>Geodermatophilales</taxon>
        <taxon>Geodermatophilaceae</taxon>
        <taxon>Trujillonella</taxon>
    </lineage>
</organism>
<evidence type="ECO:0000256" key="3">
    <source>
        <dbReference type="ARBA" id="ARBA00023002"/>
    </source>
</evidence>
<proteinExistence type="predicted"/>
<dbReference type="AlphaFoldDB" id="A0A1H8VW11"/>
<dbReference type="EMBL" id="FOEE01000014">
    <property type="protein sequence ID" value="SEP19427.1"/>
    <property type="molecule type" value="Genomic_DNA"/>
</dbReference>
<evidence type="ECO:0000259" key="4">
    <source>
        <dbReference type="PROSITE" id="PS51387"/>
    </source>
</evidence>
<accession>A0A1H8VW11</accession>
<dbReference type="InterPro" id="IPR036683">
    <property type="entry name" value="CO_DH_flav_C_dom_sf"/>
</dbReference>
<sequence>MKPAEFEHHAVDSVEEAVGLLTELADDDVKVLAGGQSLVPLLALRLASVGHLVDVNGVTELATIADGDGLAIGATVRHRQVERSPEVAAANPLLAAAVRRIGHAAIRNRGTIGGTVAHADPAAELPAVLTLLDGSVEVRGTGGGRTIAAADLFDGYFTTTLEPEELLTAVHVPALPAGTGWAVQQFSRRSGDYGIVTVLATLALDGDGRISAARVAYAGVDAVPLRSPVAETALVGQTASAELWTAVGHDAAVVLEPASDLNGSAEYRRHLAATLTARALQQASERAGVRA</sequence>
<dbReference type="InterPro" id="IPR016166">
    <property type="entry name" value="FAD-bd_PCMH"/>
</dbReference>
<evidence type="ECO:0000313" key="6">
    <source>
        <dbReference type="Proteomes" id="UP000198960"/>
    </source>
</evidence>
<keyword evidence="6" id="KW-1185">Reference proteome</keyword>
<dbReference type="SUPFAM" id="SSF55447">
    <property type="entry name" value="CO dehydrogenase flavoprotein C-terminal domain-like"/>
    <property type="match status" value="1"/>
</dbReference>
<name>A0A1H8VW11_9ACTN</name>
<dbReference type="STRING" id="673521.SAMN05660991_03816"/>
<dbReference type="SUPFAM" id="SSF56176">
    <property type="entry name" value="FAD-binding/transporter-associated domain-like"/>
    <property type="match status" value="1"/>
</dbReference>
<dbReference type="GO" id="GO:0071949">
    <property type="term" value="F:FAD binding"/>
    <property type="evidence" value="ECO:0007669"/>
    <property type="project" value="InterPro"/>
</dbReference>
<reference evidence="6" key="1">
    <citation type="submission" date="2016-10" db="EMBL/GenBank/DDBJ databases">
        <authorList>
            <person name="Varghese N."/>
            <person name="Submissions S."/>
        </authorList>
    </citation>
    <scope>NUCLEOTIDE SEQUENCE [LARGE SCALE GENOMIC DNA]</scope>
    <source>
        <strain evidence="6">DSM 45413</strain>
    </source>
</reference>
<evidence type="ECO:0000256" key="1">
    <source>
        <dbReference type="ARBA" id="ARBA00022630"/>
    </source>
</evidence>
<dbReference type="GO" id="GO:0016491">
    <property type="term" value="F:oxidoreductase activity"/>
    <property type="evidence" value="ECO:0007669"/>
    <property type="project" value="UniProtKB-KW"/>
</dbReference>